<organism evidence="2 4">
    <name type="scientific">Neospora caninum (strain Liverpool)</name>
    <dbReference type="NCBI Taxonomy" id="572307"/>
    <lineage>
        <taxon>Eukaryota</taxon>
        <taxon>Sar</taxon>
        <taxon>Alveolata</taxon>
        <taxon>Apicomplexa</taxon>
        <taxon>Conoidasida</taxon>
        <taxon>Coccidia</taxon>
        <taxon>Eucoccidiorida</taxon>
        <taxon>Eimeriorina</taxon>
        <taxon>Sarcocystidae</taxon>
        <taxon>Neospora</taxon>
    </lineage>
</organism>
<dbReference type="RefSeq" id="XP_003879944.1">
    <property type="nucleotide sequence ID" value="XM_003879895.1"/>
</dbReference>
<reference evidence="2" key="1">
    <citation type="submission" date="2011-02" db="EMBL/GenBank/DDBJ databases">
        <authorList>
            <person name="Aslett M."/>
        </authorList>
    </citation>
    <scope>NUCLEOTIDE SEQUENCE</scope>
    <source>
        <strain evidence="2">Liverpool</strain>
    </source>
</reference>
<evidence type="ECO:0000313" key="4">
    <source>
        <dbReference type="Proteomes" id="UP000007494"/>
    </source>
</evidence>
<dbReference type="VEuPathDB" id="ToxoDB:NCLIV_003930"/>
<feature type="region of interest" description="Disordered" evidence="1">
    <location>
        <begin position="276"/>
        <end position="298"/>
    </location>
</feature>
<proteinExistence type="predicted"/>
<evidence type="ECO:0000256" key="1">
    <source>
        <dbReference type="SAM" id="MobiDB-lite"/>
    </source>
</evidence>
<reference evidence="4" key="3">
    <citation type="journal article" date="2012" name="PLoS Pathog.">
        <title>Comparative genomics of the apicomplexan parasites Toxoplasma gondii and Neospora caninum: Coccidia differing in host range and transmission strategy.</title>
        <authorList>
            <person name="Reid A.J."/>
            <person name="Vermont S.J."/>
            <person name="Cotton J.A."/>
            <person name="Harris D."/>
            <person name="Hill-Cawthorne G.A."/>
            <person name="Konen-Waisman S."/>
            <person name="Latham S.M."/>
            <person name="Mourier T."/>
            <person name="Norton R."/>
            <person name="Quail M.A."/>
            <person name="Sanders M."/>
            <person name="Shanmugam D."/>
            <person name="Sohal A."/>
            <person name="Wasmuth J.D."/>
            <person name="Brunk B."/>
            <person name="Grigg M.E."/>
            <person name="Howard J.C."/>
            <person name="Parkinson J."/>
            <person name="Roos D.S."/>
            <person name="Trees A.J."/>
            <person name="Berriman M."/>
            <person name="Pain A."/>
            <person name="Wastling J.M."/>
        </authorList>
    </citation>
    <scope>NUCLEOTIDE SEQUENCE [LARGE SCALE GENOMIC DNA]</scope>
    <source>
        <strain evidence="4">Liverpool</strain>
    </source>
</reference>
<name>F0V868_NEOCL</name>
<feature type="region of interest" description="Disordered" evidence="1">
    <location>
        <begin position="383"/>
        <end position="406"/>
    </location>
</feature>
<accession>F0V868</accession>
<dbReference type="AlphaFoldDB" id="F0V868"/>
<dbReference type="OMA" id="CLDAWTL"/>
<evidence type="ECO:0000313" key="3">
    <source>
        <dbReference type="EMBL" id="CEL64496.1"/>
    </source>
</evidence>
<feature type="region of interest" description="Disordered" evidence="1">
    <location>
        <begin position="142"/>
        <end position="171"/>
    </location>
</feature>
<dbReference type="Proteomes" id="UP000007494">
    <property type="component" value="Chromosome Ib"/>
</dbReference>
<dbReference type="EMBL" id="FR823381">
    <property type="protein sequence ID" value="CBZ49909.1"/>
    <property type="molecule type" value="Genomic_DNA"/>
</dbReference>
<dbReference type="InParanoid" id="F0V868"/>
<dbReference type="OrthoDB" id="10498130at2759"/>
<feature type="compositionally biased region" description="Low complexity" evidence="1">
    <location>
        <begin position="45"/>
        <end position="90"/>
    </location>
</feature>
<dbReference type="GeneID" id="13445958"/>
<gene>
    <name evidence="3" type="ORF">BN1204_003930</name>
    <name evidence="2" type="ORF">NCLIV_003930</name>
</gene>
<protein>
    <submittedName>
        <fullName evidence="2">Uncharacterized protein</fullName>
    </submittedName>
</protein>
<reference evidence="3" key="4">
    <citation type="journal article" date="2015" name="PLoS ONE">
        <title>Comprehensive Evaluation of Toxoplasma gondii VEG and Neospora caninum LIV Genomes with Tachyzoite Stage Transcriptome and Proteome Defines Novel Transcript Features.</title>
        <authorList>
            <person name="Ramaprasad A."/>
            <person name="Mourier T."/>
            <person name="Naeem R."/>
            <person name="Malas T.B."/>
            <person name="Moussa E."/>
            <person name="Panigrahi A."/>
            <person name="Vermont S.J."/>
            <person name="Otto T.D."/>
            <person name="Wastling J."/>
            <person name="Pain A."/>
        </authorList>
    </citation>
    <scope>NUCLEOTIDE SEQUENCE</scope>
    <source>
        <strain evidence="3">Liverpool</strain>
    </source>
</reference>
<dbReference type="EMBL" id="LN714475">
    <property type="protein sequence ID" value="CEL64496.1"/>
    <property type="molecule type" value="Genomic_DNA"/>
</dbReference>
<reference evidence="2" key="2">
    <citation type="submission" date="2011-03" db="EMBL/GenBank/DDBJ databases">
        <title>Comparative genomics and transcriptomics of Neospora caninum and Toxoplasma gondii.</title>
        <authorList>
            <person name="Reid A.J."/>
            <person name="Sohal A."/>
            <person name="Harris D."/>
            <person name="Quail M."/>
            <person name="Sanders M."/>
            <person name="Berriman M."/>
            <person name="Wastling J.M."/>
            <person name="Pain A."/>
        </authorList>
    </citation>
    <scope>NUCLEOTIDE SEQUENCE</scope>
    <source>
        <strain evidence="2">Liverpool</strain>
    </source>
</reference>
<sequence>MTEETCGVSSPLRQSSSSICGSTASSSRDGAPSFPANGVLGKETASSASPSACPRADSSPSSTPCPSACSPATPCSSSRAPFPSLPSSSASSSPSFSSLSCLFNGTLHRLHATSEAAAALGKSASSLLEELYAVVLERDALEENEQRQKQKRDRVEATGESDGEGKDACVSPAGERVVNRLERLLLSLQSILNQERELALQGQEAVGSLDAALRLHLKAEPSFLGAGGTDRKAPERGTETNARQGDAASPWPSSTASSSLAFPSCSSASGSSVSSPLAASPTAWDTQQGSGVGSGRESVHVERARREKEAVCAFLVLCSRLASSLEEDVQFKQSVKEELCHFAPAETLRAAKIAFLAEPYVWEQTDLLQKARLCLDAWTRSTAREGEDAENQEPRETEPDAAARSR</sequence>
<dbReference type="eggNOG" id="ENOG502R0I1">
    <property type="taxonomic scope" value="Eukaryota"/>
</dbReference>
<keyword evidence="4" id="KW-1185">Reference proteome</keyword>
<feature type="compositionally biased region" description="Basic and acidic residues" evidence="1">
    <location>
        <begin position="142"/>
        <end position="167"/>
    </location>
</feature>
<feature type="compositionally biased region" description="Basic and acidic residues" evidence="1">
    <location>
        <begin position="229"/>
        <end position="238"/>
    </location>
</feature>
<feature type="region of interest" description="Disordered" evidence="1">
    <location>
        <begin position="1"/>
        <end position="90"/>
    </location>
</feature>
<evidence type="ECO:0000313" key="2">
    <source>
        <dbReference type="EMBL" id="CBZ49909.1"/>
    </source>
</evidence>
<feature type="compositionally biased region" description="Low complexity" evidence="1">
    <location>
        <begin position="15"/>
        <end position="27"/>
    </location>
</feature>
<feature type="region of interest" description="Disordered" evidence="1">
    <location>
        <begin position="223"/>
        <end position="255"/>
    </location>
</feature>